<evidence type="ECO:0000256" key="1">
    <source>
        <dbReference type="ARBA" id="ARBA00022692"/>
    </source>
</evidence>
<evidence type="ECO:0000256" key="2">
    <source>
        <dbReference type="ARBA" id="ARBA00022741"/>
    </source>
</evidence>
<keyword evidence="1 6" id="KW-0812">Transmembrane</keyword>
<keyword evidence="5 6" id="KW-0472">Membrane</keyword>
<feature type="transmembrane region" description="Helical" evidence="6">
    <location>
        <begin position="138"/>
        <end position="163"/>
    </location>
</feature>
<gene>
    <name evidence="7" type="ORF">V6N12_060102</name>
</gene>
<evidence type="ECO:0000256" key="6">
    <source>
        <dbReference type="SAM" id="Phobius"/>
    </source>
</evidence>
<keyword evidence="4 6" id="KW-1133">Transmembrane helix</keyword>
<dbReference type="SUPFAM" id="SSF90123">
    <property type="entry name" value="ABC transporter transmembrane region"/>
    <property type="match status" value="1"/>
</dbReference>
<dbReference type="Gene3D" id="3.40.50.300">
    <property type="entry name" value="P-loop containing nucleotide triphosphate hydrolases"/>
    <property type="match status" value="1"/>
</dbReference>
<dbReference type="EMBL" id="JBBPBM010000036">
    <property type="protein sequence ID" value="KAK8529319.1"/>
    <property type="molecule type" value="Genomic_DNA"/>
</dbReference>
<keyword evidence="8" id="KW-1185">Reference proteome</keyword>
<dbReference type="PANTHER" id="PTHR24223">
    <property type="entry name" value="ATP-BINDING CASSETTE SUB-FAMILY C"/>
    <property type="match status" value="1"/>
</dbReference>
<proteinExistence type="predicted"/>
<feature type="transmembrane region" description="Helical" evidence="6">
    <location>
        <begin position="20"/>
        <end position="39"/>
    </location>
</feature>
<evidence type="ECO:0000313" key="8">
    <source>
        <dbReference type="Proteomes" id="UP001472677"/>
    </source>
</evidence>
<name>A0ABR2D3F7_9ROSI</name>
<evidence type="ECO:0000256" key="4">
    <source>
        <dbReference type="ARBA" id="ARBA00022989"/>
    </source>
</evidence>
<dbReference type="InterPro" id="IPR036640">
    <property type="entry name" value="ABC1_TM_sf"/>
</dbReference>
<reference evidence="7 8" key="1">
    <citation type="journal article" date="2024" name="G3 (Bethesda)">
        <title>Genome assembly of Hibiscus sabdariffa L. provides insights into metabolisms of medicinal natural products.</title>
        <authorList>
            <person name="Kim T."/>
        </authorList>
    </citation>
    <scope>NUCLEOTIDE SEQUENCE [LARGE SCALE GENOMIC DNA]</scope>
    <source>
        <strain evidence="7">TK-2024</strain>
        <tissue evidence="7">Old leaves</tissue>
    </source>
</reference>
<evidence type="ECO:0008006" key="9">
    <source>
        <dbReference type="Google" id="ProtNLM"/>
    </source>
</evidence>
<evidence type="ECO:0000256" key="5">
    <source>
        <dbReference type="ARBA" id="ARBA00023136"/>
    </source>
</evidence>
<keyword evidence="3" id="KW-0067">ATP-binding</keyword>
<comment type="caution">
    <text evidence="7">The sequence shown here is derived from an EMBL/GenBank/DDBJ whole genome shotgun (WGS) entry which is preliminary data.</text>
</comment>
<evidence type="ECO:0000313" key="7">
    <source>
        <dbReference type="EMBL" id="KAK8529319.1"/>
    </source>
</evidence>
<keyword evidence="2" id="KW-0547">Nucleotide-binding</keyword>
<dbReference type="SUPFAM" id="SSF52540">
    <property type="entry name" value="P-loop containing nucleoside triphosphate hydrolases"/>
    <property type="match status" value="1"/>
</dbReference>
<protein>
    <recommendedName>
        <fullName evidence="9">ABC transmembrane type-1 domain-containing protein</fullName>
    </recommendedName>
</protein>
<feature type="transmembrane region" description="Helical" evidence="6">
    <location>
        <begin position="458"/>
        <end position="474"/>
    </location>
</feature>
<sequence length="544" mass="61061">MRDLKSKELPYPLPEADIVDVASLPLLLILLCCCLPFAVSENDDLRQPLLDKEDESSSKDDDTAYARASIWSQLTFRWLNPLFERGRSEKLELHHIPLVPESETADKASSLLEESLRKQKSESYLLPKAVARSIWKSLVVNAVFAGLNTVASYIGPFLITSFVNFLTEKYDGSSYLYGLVLAFVFFFSKTAESLTQRLWYFGAHRIGVRTKVSFDRIQEFLGEEEQRSVIPTHSERTSNVAMEIETGEYAWETGDQEIKKPTIKITHKLKIMEGNKIAVCGSVGSGTHLFKKCLKGLLSQKTVIYATHQLEFLDAADIVLVMKDGLIVQSGKYEELIADSDGELVRQMNAHRKSLDQVNQPREDIAGQFQTSQIEVVEEKHGEPNCHDKLSERSQEEETETGRVKWSVYSTFVTAAYKGALVPVVLLCQVLFQGLQMGSNYWIAWATDDNHIVSREKLIGIFVLLSGGSSIFILGRAVLLATIAIETAQLLIILVSLPRSAIDPRKIVEYNTPKTLLKDNSSSFSKLVAEFSRSSKSNHRKNLV</sequence>
<feature type="transmembrane region" description="Helical" evidence="6">
    <location>
        <begin position="175"/>
        <end position="191"/>
    </location>
</feature>
<organism evidence="7 8">
    <name type="scientific">Hibiscus sabdariffa</name>
    <name type="common">roselle</name>
    <dbReference type="NCBI Taxonomy" id="183260"/>
    <lineage>
        <taxon>Eukaryota</taxon>
        <taxon>Viridiplantae</taxon>
        <taxon>Streptophyta</taxon>
        <taxon>Embryophyta</taxon>
        <taxon>Tracheophyta</taxon>
        <taxon>Spermatophyta</taxon>
        <taxon>Magnoliopsida</taxon>
        <taxon>eudicotyledons</taxon>
        <taxon>Gunneridae</taxon>
        <taxon>Pentapetalae</taxon>
        <taxon>rosids</taxon>
        <taxon>malvids</taxon>
        <taxon>Malvales</taxon>
        <taxon>Malvaceae</taxon>
        <taxon>Malvoideae</taxon>
        <taxon>Hibiscus</taxon>
    </lineage>
</organism>
<dbReference type="InterPro" id="IPR050173">
    <property type="entry name" value="ABC_transporter_C-like"/>
</dbReference>
<dbReference type="PANTHER" id="PTHR24223:SF222">
    <property type="entry name" value="OS01G0902100 PROTEIN"/>
    <property type="match status" value="1"/>
</dbReference>
<dbReference type="Proteomes" id="UP001472677">
    <property type="component" value="Unassembled WGS sequence"/>
</dbReference>
<dbReference type="InterPro" id="IPR027417">
    <property type="entry name" value="P-loop_NTPase"/>
</dbReference>
<accession>A0ABR2D3F7</accession>
<evidence type="ECO:0000256" key="3">
    <source>
        <dbReference type="ARBA" id="ARBA00022840"/>
    </source>
</evidence>